<dbReference type="PROSITE" id="PS50943">
    <property type="entry name" value="HTH_CROC1"/>
    <property type="match status" value="1"/>
</dbReference>
<dbReference type="Pfam" id="PF01381">
    <property type="entry name" value="HTH_3"/>
    <property type="match status" value="1"/>
</dbReference>
<evidence type="ECO:0000259" key="2">
    <source>
        <dbReference type="PROSITE" id="PS50943"/>
    </source>
</evidence>
<dbReference type="PANTHER" id="PTHR46558">
    <property type="entry name" value="TRACRIPTIONAL REGULATORY PROTEIN-RELATED-RELATED"/>
    <property type="match status" value="1"/>
</dbReference>
<evidence type="ECO:0000256" key="1">
    <source>
        <dbReference type="ARBA" id="ARBA00023125"/>
    </source>
</evidence>
<dbReference type="Gene3D" id="1.10.260.40">
    <property type="entry name" value="lambda repressor-like DNA-binding domains"/>
    <property type="match status" value="1"/>
</dbReference>
<gene>
    <name evidence="3" type="ORF">ACKA06_10635</name>
</gene>
<protein>
    <submittedName>
        <fullName evidence="3">Helix-turn-helix domain-containing protein</fullName>
    </submittedName>
</protein>
<sequence length="112" mass="13103">MPAIGSKLKDLREKNGLTPEKLADEIQLTKSIIWSYELEKKEPSLNHLVRLADFFNVTVDYFINDYEKKMVIDLQKDTINKCSLIVDNIELSESELKEAVEYIRARRIMKNL</sequence>
<dbReference type="SMART" id="SM00530">
    <property type="entry name" value="HTH_XRE"/>
    <property type="match status" value="1"/>
</dbReference>
<feature type="domain" description="HTH cro/C1-type" evidence="2">
    <location>
        <begin position="8"/>
        <end position="62"/>
    </location>
</feature>
<dbReference type="RefSeq" id="WP_411159595.1">
    <property type="nucleotide sequence ID" value="NZ_JBJOSA010000007.1"/>
</dbReference>
<dbReference type="CDD" id="cd00093">
    <property type="entry name" value="HTH_XRE"/>
    <property type="match status" value="1"/>
</dbReference>
<organism evidence="3 4">
    <name type="scientific">Rossellomorea oryzaecorticis</name>
    <dbReference type="NCBI Taxonomy" id="1396505"/>
    <lineage>
        <taxon>Bacteria</taxon>
        <taxon>Bacillati</taxon>
        <taxon>Bacillota</taxon>
        <taxon>Bacilli</taxon>
        <taxon>Bacillales</taxon>
        <taxon>Bacillaceae</taxon>
        <taxon>Rossellomorea</taxon>
    </lineage>
</organism>
<dbReference type="InterPro" id="IPR010982">
    <property type="entry name" value="Lambda_DNA-bd_dom_sf"/>
</dbReference>
<dbReference type="SUPFAM" id="SSF47413">
    <property type="entry name" value="lambda repressor-like DNA-binding domains"/>
    <property type="match status" value="1"/>
</dbReference>
<name>A0ABW8VPE1_9BACI</name>
<dbReference type="EMBL" id="JBJOSA010000007">
    <property type="protein sequence ID" value="MFL8937244.1"/>
    <property type="molecule type" value="Genomic_DNA"/>
</dbReference>
<reference evidence="3 4" key="1">
    <citation type="submission" date="2024-12" db="EMBL/GenBank/DDBJ databases">
        <authorList>
            <person name="Li X."/>
            <person name="Zhang D."/>
        </authorList>
    </citation>
    <scope>NUCLEOTIDE SEQUENCE [LARGE SCALE GENOMIC DNA]</scope>
    <source>
        <strain evidence="3 4">JCM19602</strain>
    </source>
</reference>
<keyword evidence="1" id="KW-0238">DNA-binding</keyword>
<accession>A0ABW8VPE1</accession>
<evidence type="ECO:0000313" key="3">
    <source>
        <dbReference type="EMBL" id="MFL8937244.1"/>
    </source>
</evidence>
<comment type="caution">
    <text evidence="3">The sequence shown here is derived from an EMBL/GenBank/DDBJ whole genome shotgun (WGS) entry which is preliminary data.</text>
</comment>
<keyword evidence="4" id="KW-1185">Reference proteome</keyword>
<dbReference type="InterPro" id="IPR001387">
    <property type="entry name" value="Cro/C1-type_HTH"/>
</dbReference>
<dbReference type="PANTHER" id="PTHR46558:SF11">
    <property type="entry name" value="HTH-TYPE TRANSCRIPTIONAL REGULATOR XRE"/>
    <property type="match status" value="1"/>
</dbReference>
<proteinExistence type="predicted"/>
<evidence type="ECO:0000313" key="4">
    <source>
        <dbReference type="Proteomes" id="UP001628668"/>
    </source>
</evidence>
<dbReference type="Proteomes" id="UP001628668">
    <property type="component" value="Unassembled WGS sequence"/>
</dbReference>